<proteinExistence type="predicted"/>
<comment type="caution">
    <text evidence="1">The sequence shown here is derived from an EMBL/GenBank/DDBJ whole genome shotgun (WGS) entry which is preliminary data.</text>
</comment>
<evidence type="ECO:0000313" key="2">
    <source>
        <dbReference type="Proteomes" id="UP000886501"/>
    </source>
</evidence>
<reference evidence="1" key="2">
    <citation type="journal article" date="2020" name="Nat. Commun.">
        <title>Large-scale genome sequencing of mycorrhizal fungi provides insights into the early evolution of symbiotic traits.</title>
        <authorList>
            <person name="Miyauchi S."/>
            <person name="Kiss E."/>
            <person name="Kuo A."/>
            <person name="Drula E."/>
            <person name="Kohler A."/>
            <person name="Sanchez-Garcia M."/>
            <person name="Morin E."/>
            <person name="Andreopoulos B."/>
            <person name="Barry K.W."/>
            <person name="Bonito G."/>
            <person name="Buee M."/>
            <person name="Carver A."/>
            <person name="Chen C."/>
            <person name="Cichocki N."/>
            <person name="Clum A."/>
            <person name="Culley D."/>
            <person name="Crous P.W."/>
            <person name="Fauchery L."/>
            <person name="Girlanda M."/>
            <person name="Hayes R.D."/>
            <person name="Keri Z."/>
            <person name="LaButti K."/>
            <person name="Lipzen A."/>
            <person name="Lombard V."/>
            <person name="Magnuson J."/>
            <person name="Maillard F."/>
            <person name="Murat C."/>
            <person name="Nolan M."/>
            <person name="Ohm R.A."/>
            <person name="Pangilinan J."/>
            <person name="Pereira M.F."/>
            <person name="Perotto S."/>
            <person name="Peter M."/>
            <person name="Pfister S."/>
            <person name="Riley R."/>
            <person name="Sitrit Y."/>
            <person name="Stielow J.B."/>
            <person name="Szollosi G."/>
            <person name="Zifcakova L."/>
            <person name="Stursova M."/>
            <person name="Spatafora J.W."/>
            <person name="Tedersoo L."/>
            <person name="Vaario L.M."/>
            <person name="Yamada A."/>
            <person name="Yan M."/>
            <person name="Wang P."/>
            <person name="Xu J."/>
            <person name="Bruns T."/>
            <person name="Baldrian P."/>
            <person name="Vilgalys R."/>
            <person name="Dunand C."/>
            <person name="Henrissat B."/>
            <person name="Grigoriev I.V."/>
            <person name="Hibbett D."/>
            <person name="Nagy L.G."/>
            <person name="Martin F.M."/>
        </authorList>
    </citation>
    <scope>NUCLEOTIDE SEQUENCE</scope>
    <source>
        <strain evidence="1">P2</strain>
    </source>
</reference>
<keyword evidence="2" id="KW-1185">Reference proteome</keyword>
<evidence type="ECO:0000313" key="1">
    <source>
        <dbReference type="EMBL" id="KAF9643444.1"/>
    </source>
</evidence>
<sequence>MSLVCSIRPGLEAPQRMNKGIQRINRNGWSRPDPMSATKDVIGPAVGGLLAMLAFLVGMLWMFRLLTNCRITDRVLFVTIYSRVFTGVGVVRGTMKLRNAYLKRSQTVRDKEFLVEMRSRNLKPEETEKGAGAGRGRGSRSSGVGSDREPE</sequence>
<organism evidence="1 2">
    <name type="scientific">Thelephora ganbajun</name>
    <name type="common">Ganba fungus</name>
    <dbReference type="NCBI Taxonomy" id="370292"/>
    <lineage>
        <taxon>Eukaryota</taxon>
        <taxon>Fungi</taxon>
        <taxon>Dikarya</taxon>
        <taxon>Basidiomycota</taxon>
        <taxon>Agaricomycotina</taxon>
        <taxon>Agaricomycetes</taxon>
        <taxon>Thelephorales</taxon>
        <taxon>Thelephoraceae</taxon>
        <taxon>Thelephora</taxon>
    </lineage>
</organism>
<gene>
    <name evidence="1" type="ORF">BDM02DRAFT_3273031</name>
</gene>
<accession>A0ACB6Z1R3</accession>
<name>A0ACB6Z1R3_THEGA</name>
<dbReference type="Proteomes" id="UP000886501">
    <property type="component" value="Unassembled WGS sequence"/>
</dbReference>
<dbReference type="EMBL" id="MU118223">
    <property type="protein sequence ID" value="KAF9643444.1"/>
    <property type="molecule type" value="Genomic_DNA"/>
</dbReference>
<reference evidence="1" key="1">
    <citation type="submission" date="2019-10" db="EMBL/GenBank/DDBJ databases">
        <authorList>
            <consortium name="DOE Joint Genome Institute"/>
            <person name="Kuo A."/>
            <person name="Miyauchi S."/>
            <person name="Kiss E."/>
            <person name="Drula E."/>
            <person name="Kohler A."/>
            <person name="Sanchez-Garcia M."/>
            <person name="Andreopoulos B."/>
            <person name="Barry K.W."/>
            <person name="Bonito G."/>
            <person name="Buee M."/>
            <person name="Carver A."/>
            <person name="Chen C."/>
            <person name="Cichocki N."/>
            <person name="Clum A."/>
            <person name="Culley D."/>
            <person name="Crous P.W."/>
            <person name="Fauchery L."/>
            <person name="Girlanda M."/>
            <person name="Hayes R."/>
            <person name="Keri Z."/>
            <person name="Labutti K."/>
            <person name="Lipzen A."/>
            <person name="Lombard V."/>
            <person name="Magnuson J."/>
            <person name="Maillard F."/>
            <person name="Morin E."/>
            <person name="Murat C."/>
            <person name="Nolan M."/>
            <person name="Ohm R."/>
            <person name="Pangilinan J."/>
            <person name="Pereira M."/>
            <person name="Perotto S."/>
            <person name="Peter M."/>
            <person name="Riley R."/>
            <person name="Sitrit Y."/>
            <person name="Stielow B."/>
            <person name="Szollosi G."/>
            <person name="Zifcakova L."/>
            <person name="Stursova M."/>
            <person name="Spatafora J.W."/>
            <person name="Tedersoo L."/>
            <person name="Vaario L.-M."/>
            <person name="Yamada A."/>
            <person name="Yan M."/>
            <person name="Wang P."/>
            <person name="Xu J."/>
            <person name="Bruns T."/>
            <person name="Baldrian P."/>
            <person name="Vilgalys R."/>
            <person name="Henrissat B."/>
            <person name="Grigoriev I.V."/>
            <person name="Hibbett D."/>
            <person name="Nagy L.G."/>
            <person name="Martin F.M."/>
        </authorList>
    </citation>
    <scope>NUCLEOTIDE SEQUENCE</scope>
    <source>
        <strain evidence="1">P2</strain>
    </source>
</reference>
<protein>
    <submittedName>
        <fullName evidence="1">Uncharacterized protein</fullName>
    </submittedName>
</protein>